<evidence type="ECO:0000313" key="11">
    <source>
        <dbReference type="RefSeq" id="XP_023004865.1"/>
    </source>
</evidence>
<dbReference type="KEGG" id="cmax:111498045"/>
<feature type="compositionally biased region" description="Low complexity" evidence="8">
    <location>
        <begin position="168"/>
        <end position="178"/>
    </location>
</feature>
<proteinExistence type="inferred from homology"/>
<keyword evidence="4" id="KW-0132">Cell division</keyword>
<evidence type="ECO:0000256" key="8">
    <source>
        <dbReference type="SAM" id="MobiDB-lite"/>
    </source>
</evidence>
<evidence type="ECO:0000256" key="7">
    <source>
        <dbReference type="ARBA" id="ARBA00024211"/>
    </source>
</evidence>
<feature type="compositionally biased region" description="Basic and acidic residues" evidence="8">
    <location>
        <begin position="114"/>
        <end position="158"/>
    </location>
</feature>
<comment type="subcellular location">
    <subcellularLocation>
        <location evidence="1">Cell membrane</location>
        <topology evidence="1">Peripheral membrane protein</topology>
        <orientation evidence="1">Cytoplasmic side</orientation>
    </subcellularLocation>
</comment>
<dbReference type="RefSeq" id="XP_023004865.1">
    <property type="nucleotide sequence ID" value="XM_023149097.1"/>
</dbReference>
<keyword evidence="6" id="KW-0131">Cell cycle</keyword>
<dbReference type="PANTHER" id="PTHR31083">
    <property type="entry name" value="UPSTREAM OF FLC PROTEIN (DUF966)"/>
    <property type="match status" value="1"/>
</dbReference>
<feature type="region of interest" description="Disordered" evidence="8">
    <location>
        <begin position="110"/>
        <end position="189"/>
    </location>
</feature>
<sequence length="352" mass="39276">MEGGEIRRLHVVYFLSRMGHVEQPHLIRVHHLPRHGGVYLRDVKRWLGELRGKAMPKAFAWSYKRQYRAGYVWQDLVDDDLITPISDNEYVLQGSQLYPTSLFDNSRLCSSSSNRKDLDAYEDSERSTVTDDGDSMKVEEQAKNLEVAKKGIGEHSMQKEGGPMSTVSSASSSSASSSEQHAFTKSKSYSSGASTMLRQWITCGAIDTDDSILIKNPSPKDSLSKKPKNDVVFCRDNEMGGSARVQRNSWDGNLELSRQHSQQNSRKTLDDSRKKRQKESGRGKVAMTHKPMAGPNCSLCGKSFKPEKMHSHMKSCKGLKSLTKTGTTSTKSKSTRAKSSDKELVSTCLLTN</sequence>
<keyword evidence="5" id="KW-0472">Membrane</keyword>
<dbReference type="InterPro" id="IPR010369">
    <property type="entry name" value="SOK"/>
</dbReference>
<dbReference type="OrthoDB" id="1907705at2759"/>
<name>A0A6J1KVT1_CUCMA</name>
<keyword evidence="2" id="KW-0217">Developmental protein</keyword>
<evidence type="ECO:0000256" key="6">
    <source>
        <dbReference type="ARBA" id="ARBA00023306"/>
    </source>
</evidence>
<dbReference type="Proteomes" id="UP000504608">
    <property type="component" value="Unplaced"/>
</dbReference>
<accession>A0A6J1KVT1</accession>
<evidence type="ECO:0000256" key="2">
    <source>
        <dbReference type="ARBA" id="ARBA00022473"/>
    </source>
</evidence>
<evidence type="ECO:0000256" key="1">
    <source>
        <dbReference type="ARBA" id="ARBA00004413"/>
    </source>
</evidence>
<gene>
    <name evidence="11" type="primary">LOC111498045</name>
</gene>
<dbReference type="GO" id="GO:0005886">
    <property type="term" value="C:plasma membrane"/>
    <property type="evidence" value="ECO:0007669"/>
    <property type="project" value="UniProtKB-SubCell"/>
</dbReference>
<comment type="similarity">
    <text evidence="7">Belongs to the SOSEKI family.</text>
</comment>
<feature type="region of interest" description="Disordered" evidence="8">
    <location>
        <begin position="256"/>
        <end position="290"/>
    </location>
</feature>
<dbReference type="AlphaFoldDB" id="A0A6J1KVT1"/>
<dbReference type="InterPro" id="IPR048351">
    <property type="entry name" value="SOK_DIX"/>
</dbReference>
<evidence type="ECO:0000256" key="4">
    <source>
        <dbReference type="ARBA" id="ARBA00022618"/>
    </source>
</evidence>
<protein>
    <submittedName>
        <fullName evidence="11">Protein UPSTREAM OF FLC-like</fullName>
    </submittedName>
</protein>
<feature type="region of interest" description="Disordered" evidence="8">
    <location>
        <begin position="311"/>
        <end position="352"/>
    </location>
</feature>
<evidence type="ECO:0000256" key="5">
    <source>
        <dbReference type="ARBA" id="ARBA00023136"/>
    </source>
</evidence>
<keyword evidence="10" id="KW-1185">Reference proteome</keyword>
<feature type="compositionally biased region" description="Low complexity" evidence="8">
    <location>
        <begin position="318"/>
        <end position="332"/>
    </location>
</feature>
<keyword evidence="3" id="KW-1003">Cell membrane</keyword>
<feature type="compositionally biased region" description="Basic and acidic residues" evidence="8">
    <location>
        <begin position="267"/>
        <end position="282"/>
    </location>
</feature>
<evidence type="ECO:0000259" key="9">
    <source>
        <dbReference type="Pfam" id="PF06136"/>
    </source>
</evidence>
<dbReference type="GO" id="GO:0051258">
    <property type="term" value="P:protein polymerization"/>
    <property type="evidence" value="ECO:0007669"/>
    <property type="project" value="UniProtKB-ARBA"/>
</dbReference>
<dbReference type="GO" id="GO:0051301">
    <property type="term" value="P:cell division"/>
    <property type="evidence" value="ECO:0007669"/>
    <property type="project" value="UniProtKB-KW"/>
</dbReference>
<dbReference type="GeneID" id="111498045"/>
<evidence type="ECO:0000256" key="3">
    <source>
        <dbReference type="ARBA" id="ARBA00022475"/>
    </source>
</evidence>
<dbReference type="Pfam" id="PF06136">
    <property type="entry name" value="SOK"/>
    <property type="match status" value="1"/>
</dbReference>
<feature type="domain" description="SOSEKI DIX-like" evidence="9">
    <location>
        <begin position="10"/>
        <end position="97"/>
    </location>
</feature>
<reference evidence="11" key="1">
    <citation type="submission" date="2025-08" db="UniProtKB">
        <authorList>
            <consortium name="RefSeq"/>
        </authorList>
    </citation>
    <scope>IDENTIFICATION</scope>
    <source>
        <tissue evidence="11">Young leaves</tissue>
    </source>
</reference>
<feature type="compositionally biased region" description="Polar residues" evidence="8">
    <location>
        <begin position="179"/>
        <end position="189"/>
    </location>
</feature>
<organism evidence="10 11">
    <name type="scientific">Cucurbita maxima</name>
    <name type="common">Pumpkin</name>
    <name type="synonym">Winter squash</name>
    <dbReference type="NCBI Taxonomy" id="3661"/>
    <lineage>
        <taxon>Eukaryota</taxon>
        <taxon>Viridiplantae</taxon>
        <taxon>Streptophyta</taxon>
        <taxon>Embryophyta</taxon>
        <taxon>Tracheophyta</taxon>
        <taxon>Spermatophyta</taxon>
        <taxon>Magnoliopsida</taxon>
        <taxon>eudicotyledons</taxon>
        <taxon>Gunneridae</taxon>
        <taxon>Pentapetalae</taxon>
        <taxon>rosids</taxon>
        <taxon>fabids</taxon>
        <taxon>Cucurbitales</taxon>
        <taxon>Cucurbitaceae</taxon>
        <taxon>Cucurbiteae</taxon>
        <taxon>Cucurbita</taxon>
    </lineage>
</organism>
<dbReference type="PANTHER" id="PTHR31083:SF5">
    <property type="entry name" value="PROTEIN SOSEKI 1"/>
    <property type="match status" value="1"/>
</dbReference>
<evidence type="ECO:0000313" key="10">
    <source>
        <dbReference type="Proteomes" id="UP000504608"/>
    </source>
</evidence>